<dbReference type="RefSeq" id="XP_066924857.1">
    <property type="nucleotide sequence ID" value="XM_067068756.1"/>
</dbReference>
<feature type="compositionally biased region" description="Polar residues" evidence="2">
    <location>
        <begin position="231"/>
        <end position="259"/>
    </location>
</feature>
<evidence type="ECO:0000256" key="1">
    <source>
        <dbReference type="SAM" id="Coils"/>
    </source>
</evidence>
<dbReference type="PANTHER" id="PTHR36170:SF1">
    <property type="entry name" value="CENTROSOMAL PROTEIN OF 89 KDA"/>
    <property type="match status" value="1"/>
</dbReference>
<dbReference type="InterPro" id="IPR033545">
    <property type="entry name" value="CEP89"/>
</dbReference>
<feature type="region of interest" description="Disordered" evidence="2">
    <location>
        <begin position="200"/>
        <end position="334"/>
    </location>
</feature>
<accession>A0A7M5V6M2</accession>
<sequence length="889" mass="102315">MVKDRPPLPSKNIMEDDAMYASIQDMKISPRRSTGNPGKTKSQKTSNFEIPTNSTRNNKSSKTEHDNASPRRSSKGVGKNQYLTTDKNNNRSFQRLNDIALNDDPISEGEVVMQQRQLQTPDNELLSTNTSLVYASNESLDRDYLADRAKSMEDLYATVNKRNLKSPINNTNQNLITSLNSTITASNFITSEKLMEKLEKSKKNQNTTHYHQQLNNSDSKPRKSALKKSPRNQQQPTKRQLDLNDQSSQTFVSNQVFSNTSPRRTPDRSPERSPSRDSYTQVNIPFTTFDITSNKAPRKANSSHNTSFDTEHLFNHQQPSESPRHQPNNTSSKVEEYDNLHQSYLFYLSKAVDTLSLMMSVAYSPHHRLNGIKNMKVIRGIIRDNEILQEQLVDSSTVAAPSTIIDDPPSALMENSKLDQIRQPYYNQVLQKRIQTLDADREVLRQLNKALVEENQNLKLKNQSQINKSQDLNDSSSPRPRDAKTSTPTIQTSFYAQTPQDSKMKNEIEALKNQVTSLNEDLLDYKKQSVLATETLNGSYMEPTLNLYNKRSLSPAFPILRRSGKGTVPYEQWESLCEQSKLVLEENQLLSDQKALYKKTINDLSTNYQAEVSRLTAKLNSATRHKKTVEQELSEKECELTLLQDRYANLNERVERSVEIVEHETKLERIHKNYMNEINNLKVDIDDLSSKLEAVNTEKSKLAIQVTDLTATNSRLTLELKLADKNLRRSDKRLHYCMNELQTLAQQESTTKGTLSEVLKLAEKTALEKQQMAVMVESQREKTQDALHQIHKDDATLQQLRRELKNTKERRKNQFGKIKQHIVDQEEEVSGIITQYQDELKGLRNVVREKQRFIEKMQTDKEMTELRLDEMWNSLHPPYKTIRGYDGRR</sequence>
<feature type="compositionally biased region" description="Polar residues" evidence="2">
    <location>
        <begin position="204"/>
        <end position="218"/>
    </location>
</feature>
<feature type="compositionally biased region" description="Basic and acidic residues" evidence="2">
    <location>
        <begin position="264"/>
        <end position="275"/>
    </location>
</feature>
<evidence type="ECO:0000313" key="4">
    <source>
        <dbReference type="Proteomes" id="UP000594262"/>
    </source>
</evidence>
<dbReference type="GO" id="GO:0097539">
    <property type="term" value="C:ciliary transition fiber"/>
    <property type="evidence" value="ECO:0007669"/>
    <property type="project" value="TreeGrafter"/>
</dbReference>
<feature type="region of interest" description="Disordered" evidence="2">
    <location>
        <begin position="461"/>
        <end position="502"/>
    </location>
</feature>
<dbReference type="GO" id="GO:0045202">
    <property type="term" value="C:synapse"/>
    <property type="evidence" value="ECO:0007669"/>
    <property type="project" value="GOC"/>
</dbReference>
<name>A0A7M5V6M2_9CNID</name>
<dbReference type="GO" id="GO:0007268">
    <property type="term" value="P:chemical synaptic transmission"/>
    <property type="evidence" value="ECO:0007669"/>
    <property type="project" value="InterPro"/>
</dbReference>
<dbReference type="GO" id="GO:0060271">
    <property type="term" value="P:cilium assembly"/>
    <property type="evidence" value="ECO:0007669"/>
    <property type="project" value="InterPro"/>
</dbReference>
<keyword evidence="1" id="KW-0175">Coiled coil</keyword>
<dbReference type="OrthoDB" id="6622877at2759"/>
<feature type="coiled-coil region" evidence="1">
    <location>
        <begin position="790"/>
        <end position="817"/>
    </location>
</feature>
<dbReference type="GO" id="GO:0007005">
    <property type="term" value="P:mitochondrion organization"/>
    <property type="evidence" value="ECO:0007669"/>
    <property type="project" value="InterPro"/>
</dbReference>
<dbReference type="AlphaFoldDB" id="A0A7M5V6M2"/>
<feature type="compositionally biased region" description="Polar residues" evidence="2">
    <location>
        <begin position="81"/>
        <end position="95"/>
    </location>
</feature>
<dbReference type="GO" id="GO:0005814">
    <property type="term" value="C:centriole"/>
    <property type="evidence" value="ECO:0007669"/>
    <property type="project" value="InterPro"/>
</dbReference>
<evidence type="ECO:0000256" key="2">
    <source>
        <dbReference type="SAM" id="MobiDB-lite"/>
    </source>
</evidence>
<reference evidence="3" key="1">
    <citation type="submission" date="2021-01" db="UniProtKB">
        <authorList>
            <consortium name="EnsemblMetazoa"/>
        </authorList>
    </citation>
    <scope>IDENTIFICATION</scope>
</reference>
<feature type="coiled-coil region" evidence="1">
    <location>
        <begin position="612"/>
        <end position="705"/>
    </location>
</feature>
<dbReference type="PANTHER" id="PTHR36170">
    <property type="entry name" value="CENTROSOMAL PROTEIN OF 89 KDA"/>
    <property type="match status" value="1"/>
</dbReference>
<feature type="compositionally biased region" description="Polar residues" evidence="2">
    <location>
        <begin position="315"/>
        <end position="332"/>
    </location>
</feature>
<feature type="compositionally biased region" description="Polar residues" evidence="2">
    <location>
        <begin position="461"/>
        <end position="478"/>
    </location>
</feature>
<dbReference type="GeneID" id="136812267"/>
<feature type="region of interest" description="Disordered" evidence="2">
    <location>
        <begin position="1"/>
        <end position="95"/>
    </location>
</feature>
<keyword evidence="4" id="KW-1185">Reference proteome</keyword>
<protein>
    <submittedName>
        <fullName evidence="3">Uncharacterized protein</fullName>
    </submittedName>
</protein>
<evidence type="ECO:0000313" key="3">
    <source>
        <dbReference type="EnsemblMetazoa" id="CLYHEMP006934.1"/>
    </source>
</evidence>
<feature type="compositionally biased region" description="Polar residues" evidence="2">
    <location>
        <begin position="279"/>
        <end position="308"/>
    </location>
</feature>
<feature type="compositionally biased region" description="Polar residues" evidence="2">
    <location>
        <begin position="485"/>
        <end position="501"/>
    </location>
</feature>
<dbReference type="Proteomes" id="UP000594262">
    <property type="component" value="Unplaced"/>
</dbReference>
<feature type="compositionally biased region" description="Polar residues" evidence="2">
    <location>
        <begin position="31"/>
        <end position="60"/>
    </location>
</feature>
<dbReference type="EnsemblMetazoa" id="CLYHEMT006934.1">
    <property type="protein sequence ID" value="CLYHEMP006934.1"/>
    <property type="gene ID" value="CLYHEMG006934"/>
</dbReference>
<organism evidence="3 4">
    <name type="scientific">Clytia hemisphaerica</name>
    <dbReference type="NCBI Taxonomy" id="252671"/>
    <lineage>
        <taxon>Eukaryota</taxon>
        <taxon>Metazoa</taxon>
        <taxon>Cnidaria</taxon>
        <taxon>Hydrozoa</taxon>
        <taxon>Hydroidolina</taxon>
        <taxon>Leptothecata</taxon>
        <taxon>Obeliida</taxon>
        <taxon>Clytiidae</taxon>
        <taxon>Clytia</taxon>
    </lineage>
</organism>
<proteinExistence type="predicted"/>